<sequence length="610" mass="66469">MARMSMEDRHSPTLTTNSAPEPSVVPSLSFTSTSSQSSAAAVAVAAAAATTSGAATAATMTTTITFSKENTVLSFKKGSTMAEVRQQQRTPSQASSQTPAAAEAPAPAPPAREPREPIQLPFRDCTQSYTATTAMKPAHAHLVHQPQIHGLVRSPDYNHDRKRVKQGMRYSCLVPGCRLQFQNKSQLDSHIWVCREVNKNKIAAGEVPDVVMTLVGSVKPKKEEDDDMRMFRASSLIRNSNTTRSAGRIGGANSDGGESESGSSEAKVYPCSEPDCKAIYTSLESLARHRYRHTNITTGGKLPCTWPGCDKILATTKSLKDHLQIHAERDAGIQLECPVPGCGKIFGTHRCLRAHELRCKQVKSGERLPCPIEGCKATFGSTDYVRRHVLDHEKGLIGVEFRCDFPGCTSILANPLTLQRHKQLHEEQALGFEWKCLVDGCGKVYSGSKQLTDHQSRIHKDLSPLYQFACPYNQCREMFDCQRSAYKHGCLSERLQSQPPSSFDAPTAAPAVSANTSSAPTSPAPAPSVASLLPSSPSPARAQPSRLKIPCTIEGCICELSSPEELESHLWMHNTLKTRPPYPCFEEGCSMVFDTKQDILVHTLTHSEAA</sequence>
<dbReference type="Proteomes" id="UP001194696">
    <property type="component" value="Unassembled WGS sequence"/>
</dbReference>
<keyword evidence="3 8" id="KW-0863">Zinc-finger</keyword>
<keyword evidence="6" id="KW-0804">Transcription</keyword>
<evidence type="ECO:0000256" key="1">
    <source>
        <dbReference type="ARBA" id="ARBA00004123"/>
    </source>
</evidence>
<feature type="domain" description="C2H2-type" evidence="10">
    <location>
        <begin position="434"/>
        <end position="464"/>
    </location>
</feature>
<evidence type="ECO:0000256" key="7">
    <source>
        <dbReference type="ARBA" id="ARBA00023242"/>
    </source>
</evidence>
<dbReference type="PANTHER" id="PTHR46179:SF13">
    <property type="entry name" value="C2H2-TYPE DOMAIN-CONTAINING PROTEIN"/>
    <property type="match status" value="1"/>
</dbReference>
<feature type="compositionally biased region" description="Low complexity" evidence="9">
    <location>
        <begin position="90"/>
        <end position="105"/>
    </location>
</feature>
<reference evidence="11 12" key="1">
    <citation type="journal article" date="2020" name="Fungal Divers.">
        <title>Resolving the Mortierellaceae phylogeny through synthesis of multi-gene phylogenetics and phylogenomics.</title>
        <authorList>
            <person name="Vandepol N."/>
            <person name="Liber J."/>
            <person name="Desiro A."/>
            <person name="Na H."/>
            <person name="Kennedy M."/>
            <person name="Barry K."/>
            <person name="Grigoriev I.V."/>
            <person name="Miller A.N."/>
            <person name="O'Donnell K."/>
            <person name="Stajich J.E."/>
            <person name="Bonito G."/>
        </authorList>
    </citation>
    <scope>NUCLEOTIDE SEQUENCE [LARGE SCALE GENOMIC DNA]</scope>
    <source>
        <strain evidence="11 12">AD045</strain>
    </source>
</reference>
<feature type="compositionally biased region" description="Low complexity" evidence="9">
    <location>
        <begin position="505"/>
        <end position="544"/>
    </location>
</feature>
<dbReference type="EMBL" id="JAAAIM010000055">
    <property type="protein sequence ID" value="KAG0296525.1"/>
    <property type="molecule type" value="Genomic_DNA"/>
</dbReference>
<keyword evidence="4" id="KW-0862">Zinc</keyword>
<feature type="region of interest" description="Disordered" evidence="9">
    <location>
        <begin position="501"/>
        <end position="544"/>
    </location>
</feature>
<keyword evidence="2" id="KW-0479">Metal-binding</keyword>
<evidence type="ECO:0000259" key="10">
    <source>
        <dbReference type="PROSITE" id="PS50157"/>
    </source>
</evidence>
<name>A0ABQ7KDY4_9FUNG</name>
<dbReference type="InterPro" id="IPR051061">
    <property type="entry name" value="Zinc_finger_trans_reg"/>
</dbReference>
<dbReference type="InterPro" id="IPR036236">
    <property type="entry name" value="Znf_C2H2_sf"/>
</dbReference>
<evidence type="ECO:0000256" key="4">
    <source>
        <dbReference type="ARBA" id="ARBA00022833"/>
    </source>
</evidence>
<feature type="region of interest" description="Disordered" evidence="9">
    <location>
        <begin position="79"/>
        <end position="119"/>
    </location>
</feature>
<dbReference type="PROSITE" id="PS00028">
    <property type="entry name" value="ZINC_FINGER_C2H2_1"/>
    <property type="match status" value="6"/>
</dbReference>
<protein>
    <recommendedName>
        <fullName evidence="10">C2H2-type domain-containing protein</fullName>
    </recommendedName>
</protein>
<dbReference type="Gene3D" id="3.30.160.60">
    <property type="entry name" value="Classic Zinc Finger"/>
    <property type="match status" value="2"/>
</dbReference>
<evidence type="ECO:0000256" key="8">
    <source>
        <dbReference type="PROSITE-ProRule" id="PRU00042"/>
    </source>
</evidence>
<dbReference type="PANTHER" id="PTHR46179">
    <property type="entry name" value="ZINC FINGER PROTEIN"/>
    <property type="match status" value="1"/>
</dbReference>
<evidence type="ECO:0000256" key="9">
    <source>
        <dbReference type="SAM" id="MobiDB-lite"/>
    </source>
</evidence>
<keyword evidence="12" id="KW-1185">Reference proteome</keyword>
<feature type="compositionally biased region" description="Basic and acidic residues" evidence="9">
    <location>
        <begin position="1"/>
        <end position="11"/>
    </location>
</feature>
<dbReference type="SMART" id="SM00355">
    <property type="entry name" value="ZnF_C2H2"/>
    <property type="match status" value="9"/>
</dbReference>
<gene>
    <name evidence="11" type="ORF">BGZ96_009228</name>
</gene>
<keyword evidence="7" id="KW-0539">Nucleus</keyword>
<evidence type="ECO:0000256" key="2">
    <source>
        <dbReference type="ARBA" id="ARBA00022723"/>
    </source>
</evidence>
<keyword evidence="5" id="KW-0805">Transcription regulation</keyword>
<evidence type="ECO:0000256" key="6">
    <source>
        <dbReference type="ARBA" id="ARBA00023163"/>
    </source>
</evidence>
<evidence type="ECO:0000256" key="3">
    <source>
        <dbReference type="ARBA" id="ARBA00022771"/>
    </source>
</evidence>
<feature type="region of interest" description="Disordered" evidence="9">
    <location>
        <begin position="242"/>
        <end position="267"/>
    </location>
</feature>
<accession>A0ABQ7KDY4</accession>
<dbReference type="SUPFAM" id="SSF57667">
    <property type="entry name" value="beta-beta-alpha zinc fingers"/>
    <property type="match status" value="1"/>
</dbReference>
<feature type="region of interest" description="Disordered" evidence="9">
    <location>
        <begin position="1"/>
        <end position="31"/>
    </location>
</feature>
<proteinExistence type="predicted"/>
<evidence type="ECO:0000313" key="11">
    <source>
        <dbReference type="EMBL" id="KAG0296525.1"/>
    </source>
</evidence>
<evidence type="ECO:0000256" key="5">
    <source>
        <dbReference type="ARBA" id="ARBA00023015"/>
    </source>
</evidence>
<comment type="caution">
    <text evidence="11">The sequence shown here is derived from an EMBL/GenBank/DDBJ whole genome shotgun (WGS) entry which is preliminary data.</text>
</comment>
<feature type="compositionally biased region" description="Low complexity" evidence="9">
    <location>
        <begin position="255"/>
        <end position="265"/>
    </location>
</feature>
<dbReference type="InterPro" id="IPR013087">
    <property type="entry name" value="Znf_C2H2_type"/>
</dbReference>
<feature type="domain" description="C2H2-type" evidence="10">
    <location>
        <begin position="335"/>
        <end position="368"/>
    </location>
</feature>
<comment type="subcellular location">
    <subcellularLocation>
        <location evidence="1">Nucleus</location>
    </subcellularLocation>
</comment>
<organism evidence="11 12">
    <name type="scientific">Linnemannia gamsii</name>
    <dbReference type="NCBI Taxonomy" id="64522"/>
    <lineage>
        <taxon>Eukaryota</taxon>
        <taxon>Fungi</taxon>
        <taxon>Fungi incertae sedis</taxon>
        <taxon>Mucoromycota</taxon>
        <taxon>Mortierellomycotina</taxon>
        <taxon>Mortierellomycetes</taxon>
        <taxon>Mortierellales</taxon>
        <taxon>Mortierellaceae</taxon>
        <taxon>Linnemannia</taxon>
    </lineage>
</organism>
<feature type="domain" description="C2H2-type" evidence="10">
    <location>
        <begin position="269"/>
        <end position="298"/>
    </location>
</feature>
<feature type="domain" description="C2H2-type" evidence="10">
    <location>
        <begin position="302"/>
        <end position="331"/>
    </location>
</feature>
<dbReference type="PROSITE" id="PS50157">
    <property type="entry name" value="ZINC_FINGER_C2H2_2"/>
    <property type="match status" value="4"/>
</dbReference>
<evidence type="ECO:0000313" key="12">
    <source>
        <dbReference type="Proteomes" id="UP001194696"/>
    </source>
</evidence>